<proteinExistence type="inferred from homology"/>
<gene>
    <name evidence="3" type="ORF">mPipKuh1_014178</name>
</gene>
<protein>
    <submittedName>
        <fullName evidence="3">Uncharacterized protein</fullName>
    </submittedName>
</protein>
<feature type="compositionally biased region" description="Pro residues" evidence="2">
    <location>
        <begin position="310"/>
        <end position="337"/>
    </location>
</feature>
<feature type="region of interest" description="Disordered" evidence="2">
    <location>
        <begin position="1"/>
        <end position="50"/>
    </location>
</feature>
<evidence type="ECO:0000256" key="1">
    <source>
        <dbReference type="ARBA" id="ARBA00009113"/>
    </source>
</evidence>
<dbReference type="PANTHER" id="PTHR31813">
    <property type="entry name" value="PROLINE-RICH PROTEIN 23B"/>
    <property type="match status" value="1"/>
</dbReference>
<dbReference type="Proteomes" id="UP000558488">
    <property type="component" value="Unassembled WGS sequence"/>
</dbReference>
<name>A0A7J7WE03_PIPKU</name>
<feature type="region of interest" description="Disordered" evidence="2">
    <location>
        <begin position="271"/>
        <end position="346"/>
    </location>
</feature>
<dbReference type="PANTHER" id="PTHR31813:SF4">
    <property type="entry name" value="PROLINE-RICH PROTEIN 23A"/>
    <property type="match status" value="1"/>
</dbReference>
<comment type="caution">
    <text evidence="3">The sequence shown here is derived from an EMBL/GenBank/DDBJ whole genome shotgun (WGS) entry which is preliminary data.</text>
</comment>
<accession>A0A7J7WE03</accession>
<dbReference type="InterPro" id="IPR018903">
    <property type="entry name" value="PRR23"/>
</dbReference>
<dbReference type="Pfam" id="PF10630">
    <property type="entry name" value="DUF2476"/>
    <property type="match status" value="2"/>
</dbReference>
<evidence type="ECO:0000313" key="4">
    <source>
        <dbReference type="Proteomes" id="UP000558488"/>
    </source>
</evidence>
<dbReference type="EMBL" id="JACAGB010000011">
    <property type="protein sequence ID" value="KAF6335655.1"/>
    <property type="molecule type" value="Genomic_DNA"/>
</dbReference>
<organism evidence="3 4">
    <name type="scientific">Pipistrellus kuhlii</name>
    <name type="common">Kuhl's pipistrelle</name>
    <dbReference type="NCBI Taxonomy" id="59472"/>
    <lineage>
        <taxon>Eukaryota</taxon>
        <taxon>Metazoa</taxon>
        <taxon>Chordata</taxon>
        <taxon>Craniata</taxon>
        <taxon>Vertebrata</taxon>
        <taxon>Euteleostomi</taxon>
        <taxon>Mammalia</taxon>
        <taxon>Eutheria</taxon>
        <taxon>Laurasiatheria</taxon>
        <taxon>Chiroptera</taxon>
        <taxon>Yangochiroptera</taxon>
        <taxon>Vespertilionidae</taxon>
        <taxon>Pipistrellus</taxon>
    </lineage>
</organism>
<evidence type="ECO:0000256" key="2">
    <source>
        <dbReference type="SAM" id="MobiDB-lite"/>
    </source>
</evidence>
<keyword evidence="4" id="KW-1185">Reference proteome</keyword>
<dbReference type="OrthoDB" id="9717112at2759"/>
<comment type="similarity">
    <text evidence="1">Belongs to the PRR23 family.</text>
</comment>
<evidence type="ECO:0000313" key="3">
    <source>
        <dbReference type="EMBL" id="KAF6335655.1"/>
    </source>
</evidence>
<dbReference type="AlphaFoldDB" id="A0A7J7WE03"/>
<sequence>MLGRRPLSPSFHAAPRWEPQPGGPGPAKRRRIQEPAGPEHGMAPGLQGPAEPRAAAALTSVVVLAAGCALQLPLDSGVDLMLEPAPTSVLRVRLGGHTLVLVPEALWGASAGARSPGGLEPGAHLDAPGGGVAVQQEFFCAFVPEIVAAPEIAVPEVAAAPEIAVSEIAFPEMAFPEVALPEVSVPEVALPEVSVPEMAFPEVSVPEVALPEVSVPEMAFPEVSVPEVAAVPGIAVPEFAVPEIAIPEEAYDEDEAPGFLTPWMVHAIGLGTHPQGPIGEPWPRAPTPSPERRSPGPCYSPDFHLWEPFPSSPLQPLPPSPSPGPQVRPRRPLGPPPKARRRLFRE</sequence>
<reference evidence="3 4" key="1">
    <citation type="journal article" date="2020" name="Nature">
        <title>Six reference-quality genomes reveal evolution of bat adaptations.</title>
        <authorList>
            <person name="Jebb D."/>
            <person name="Huang Z."/>
            <person name="Pippel M."/>
            <person name="Hughes G.M."/>
            <person name="Lavrichenko K."/>
            <person name="Devanna P."/>
            <person name="Winkler S."/>
            <person name="Jermiin L.S."/>
            <person name="Skirmuntt E.C."/>
            <person name="Katzourakis A."/>
            <person name="Burkitt-Gray L."/>
            <person name="Ray D.A."/>
            <person name="Sullivan K.A.M."/>
            <person name="Roscito J.G."/>
            <person name="Kirilenko B.M."/>
            <person name="Davalos L.M."/>
            <person name="Corthals A.P."/>
            <person name="Power M.L."/>
            <person name="Jones G."/>
            <person name="Ransome R.D."/>
            <person name="Dechmann D.K.N."/>
            <person name="Locatelli A.G."/>
            <person name="Puechmaille S.J."/>
            <person name="Fedrigo O."/>
            <person name="Jarvis E.D."/>
            <person name="Hiller M."/>
            <person name="Vernes S.C."/>
            <person name="Myers E.W."/>
            <person name="Teeling E.C."/>
        </authorList>
    </citation>
    <scope>NUCLEOTIDE SEQUENCE [LARGE SCALE GENOMIC DNA]</scope>
    <source>
        <strain evidence="3">MPipKuh1</strain>
        <tissue evidence="3">Flight muscle</tissue>
    </source>
</reference>